<name>A0ABT4YUP5_9VIBR</name>
<comment type="subcellular location">
    <subcellularLocation>
        <location evidence="1">Bacterial microcompartment</location>
    </subcellularLocation>
</comment>
<dbReference type="PANTHER" id="PTHR33941">
    <property type="entry name" value="PROPANEDIOL UTILIZATION PROTEIN PDUA"/>
    <property type="match status" value="1"/>
</dbReference>
<dbReference type="InterPro" id="IPR000249">
    <property type="entry name" value="BMC_dom"/>
</dbReference>
<dbReference type="Gene3D" id="3.30.70.1710">
    <property type="match status" value="1"/>
</dbReference>
<dbReference type="SUPFAM" id="SSF143414">
    <property type="entry name" value="CcmK-like"/>
    <property type="match status" value="1"/>
</dbReference>
<accession>A0ABT4YUP5</accession>
<evidence type="ECO:0000256" key="2">
    <source>
        <dbReference type="ARBA" id="ARBA00024446"/>
    </source>
</evidence>
<evidence type="ECO:0000259" key="4">
    <source>
        <dbReference type="PROSITE" id="PS51930"/>
    </source>
</evidence>
<keyword evidence="6" id="KW-1185">Reference proteome</keyword>
<dbReference type="Pfam" id="PF00936">
    <property type="entry name" value="BMC"/>
    <property type="match status" value="1"/>
</dbReference>
<evidence type="ECO:0000313" key="6">
    <source>
        <dbReference type="Proteomes" id="UP001210678"/>
    </source>
</evidence>
<dbReference type="InterPro" id="IPR037233">
    <property type="entry name" value="CcmK-like_sf"/>
</dbReference>
<dbReference type="PANTHER" id="PTHR33941:SF11">
    <property type="entry name" value="BACTERIAL MICROCOMPARTMENT SHELL PROTEIN PDUJ"/>
    <property type="match status" value="1"/>
</dbReference>
<evidence type="ECO:0000256" key="1">
    <source>
        <dbReference type="ARBA" id="ARBA00024322"/>
    </source>
</evidence>
<feature type="domain" description="BMC" evidence="4">
    <location>
        <begin position="4"/>
        <end position="86"/>
    </location>
</feature>
<dbReference type="InterPro" id="IPR044872">
    <property type="entry name" value="CcmK/CsoS1_BMC"/>
</dbReference>
<comment type="similarity">
    <text evidence="3">Belongs to the bacterial microcompartments protein family.</text>
</comment>
<dbReference type="PROSITE" id="PS51930">
    <property type="entry name" value="BMC_2"/>
    <property type="match status" value="1"/>
</dbReference>
<dbReference type="RefSeq" id="WP_272138817.1">
    <property type="nucleotide sequence ID" value="NZ_JAQLOI010000003.1"/>
</dbReference>
<reference evidence="5 6" key="1">
    <citation type="submission" date="2023-01" db="EMBL/GenBank/DDBJ databases">
        <title>Vibrio sp. KJ40-1 sp.nov, isolated from marine algae.</title>
        <authorList>
            <person name="Butt M."/>
            <person name="Kim J.M.J."/>
            <person name="Jeon C.O.C."/>
        </authorList>
    </citation>
    <scope>NUCLEOTIDE SEQUENCE [LARGE SCALE GENOMIC DNA]</scope>
    <source>
        <strain evidence="5 6">KJ40-1</strain>
    </source>
</reference>
<dbReference type="SMART" id="SM00877">
    <property type="entry name" value="BMC"/>
    <property type="match status" value="1"/>
</dbReference>
<dbReference type="EMBL" id="JAQLOI010000003">
    <property type="protein sequence ID" value="MDB1125266.1"/>
    <property type="molecule type" value="Genomic_DNA"/>
</dbReference>
<dbReference type="CDD" id="cd07053">
    <property type="entry name" value="BMC_PduT_repeat1"/>
    <property type="match status" value="1"/>
</dbReference>
<evidence type="ECO:0000313" key="5">
    <source>
        <dbReference type="EMBL" id="MDB1125266.1"/>
    </source>
</evidence>
<proteinExistence type="inferred from homology"/>
<keyword evidence="2" id="KW-1283">Bacterial microcompartment</keyword>
<sequence length="108" mass="11239">MYHAIGLVEMSSIAKGIEATDVMLTSANVELLLAKTICPGKYITMVGGEIGAIQQAVDNGIHCGGHLTVDSFVIPNVHASILPALSGVNEIEQKNQSVSLKPTVLALA</sequence>
<dbReference type="Proteomes" id="UP001210678">
    <property type="component" value="Unassembled WGS sequence"/>
</dbReference>
<dbReference type="InterPro" id="IPR050575">
    <property type="entry name" value="BMC_shell"/>
</dbReference>
<gene>
    <name evidence="5" type="ORF">PGX00_17080</name>
</gene>
<protein>
    <submittedName>
        <fullName evidence="5">BMC domain-containing protein</fullName>
    </submittedName>
</protein>
<evidence type="ECO:0000256" key="3">
    <source>
        <dbReference type="PROSITE-ProRule" id="PRU01278"/>
    </source>
</evidence>
<comment type="caution">
    <text evidence="5">The sequence shown here is derived from an EMBL/GenBank/DDBJ whole genome shotgun (WGS) entry which is preliminary data.</text>
</comment>
<organism evidence="5 6">
    <name type="scientific">Vibrio algarum</name>
    <dbReference type="NCBI Taxonomy" id="3020714"/>
    <lineage>
        <taxon>Bacteria</taxon>
        <taxon>Pseudomonadati</taxon>
        <taxon>Pseudomonadota</taxon>
        <taxon>Gammaproteobacteria</taxon>
        <taxon>Vibrionales</taxon>
        <taxon>Vibrionaceae</taxon>
        <taxon>Vibrio</taxon>
    </lineage>
</organism>